<dbReference type="EMBL" id="JARRAG010000001">
    <property type="protein sequence ID" value="MDG3003725.1"/>
    <property type="molecule type" value="Genomic_DNA"/>
</dbReference>
<sequence length="402" mass="43385">MSRYVIEFGSERLDLELVDDAEVEAFTPPVGMAGEDAESALREALERPRNYPPLRQNVVPGDRVAIALDPDLPDPRKILDVVTEVLEGAGVEPDAITIVEASRRVGAVVSVSRGVATEVHDPTNRDRLAYLATTSKESRVYLNRTLTDADVVLPIGFLRQDPLAGPHGPWSVLFPGLSDAESRETHRQFHDVEPGAASPLTADAEAFEVGWLLGSQFQIGIVPGSRGPVAFVAGKSEDVRDAGLTRLDRDWSFRPAARAELVIAGVGGSEGPANLQDLVAGLTTASRLVQRGGKIAVLSRVESPLGPAMQRLAAADDEENAHEILAGRESDPDFLLARTLTHVLAWADVYLLSRLDPGMVEDLSMIPLDRPEEVRRLAVRSPSCLVVGRSDRVRAEARNSDA</sequence>
<dbReference type="InterPro" id="IPR043166">
    <property type="entry name" value="LarA-like_C"/>
</dbReference>
<evidence type="ECO:0000259" key="1">
    <source>
        <dbReference type="Pfam" id="PF09861"/>
    </source>
</evidence>
<reference evidence="2 3" key="1">
    <citation type="submission" date="2023-03" db="EMBL/GenBank/DDBJ databases">
        <title>Paludisphaera mucosa sp. nov. a novel planctomycete from northern fen.</title>
        <authorList>
            <person name="Ivanova A."/>
        </authorList>
    </citation>
    <scope>NUCLEOTIDE SEQUENCE [LARGE SCALE GENOMIC DNA]</scope>
    <source>
        <strain evidence="2 3">Pla2</strain>
    </source>
</reference>
<feature type="domain" description="LarA-like N-terminal" evidence="1">
    <location>
        <begin position="8"/>
        <end position="187"/>
    </location>
</feature>
<dbReference type="Gene3D" id="3.40.50.11440">
    <property type="match status" value="1"/>
</dbReference>
<dbReference type="InterPro" id="IPR048068">
    <property type="entry name" value="LarA-like"/>
</dbReference>
<comment type="caution">
    <text evidence="2">The sequence shown here is derived from an EMBL/GenBank/DDBJ whole genome shotgun (WGS) entry which is preliminary data.</text>
</comment>
<dbReference type="Gene3D" id="3.90.226.30">
    <property type="match status" value="1"/>
</dbReference>
<organism evidence="2 3">
    <name type="scientific">Paludisphaera mucosa</name>
    <dbReference type="NCBI Taxonomy" id="3030827"/>
    <lineage>
        <taxon>Bacteria</taxon>
        <taxon>Pseudomonadati</taxon>
        <taxon>Planctomycetota</taxon>
        <taxon>Planctomycetia</taxon>
        <taxon>Isosphaerales</taxon>
        <taxon>Isosphaeraceae</taxon>
        <taxon>Paludisphaera</taxon>
    </lineage>
</organism>
<dbReference type="PANTHER" id="PTHR33171:SF17">
    <property type="entry name" value="LARA-LIKE N-TERMINAL DOMAIN-CONTAINING PROTEIN"/>
    <property type="match status" value="1"/>
</dbReference>
<keyword evidence="3" id="KW-1185">Reference proteome</keyword>
<evidence type="ECO:0000313" key="3">
    <source>
        <dbReference type="Proteomes" id="UP001216907"/>
    </source>
</evidence>
<dbReference type="Pfam" id="PF09861">
    <property type="entry name" value="Lar_N"/>
    <property type="match status" value="1"/>
</dbReference>
<accession>A0ABT6F831</accession>
<name>A0ABT6F831_9BACT</name>
<gene>
    <name evidence="2" type="ORF">PZE19_08085</name>
</gene>
<dbReference type="RefSeq" id="WP_277860074.1">
    <property type="nucleotide sequence ID" value="NZ_JARRAG010000001.1"/>
</dbReference>
<dbReference type="PANTHER" id="PTHR33171">
    <property type="entry name" value="LAR_N DOMAIN-CONTAINING PROTEIN"/>
    <property type="match status" value="1"/>
</dbReference>
<dbReference type="InterPro" id="IPR018657">
    <property type="entry name" value="LarA-like_N"/>
</dbReference>
<dbReference type="Proteomes" id="UP001216907">
    <property type="component" value="Unassembled WGS sequence"/>
</dbReference>
<proteinExistence type="predicted"/>
<protein>
    <submittedName>
        <fullName evidence="2">Lactate racemase domain-containing protein</fullName>
    </submittedName>
</protein>
<evidence type="ECO:0000313" key="2">
    <source>
        <dbReference type="EMBL" id="MDG3003725.1"/>
    </source>
</evidence>